<evidence type="ECO:0000313" key="13">
    <source>
        <dbReference type="Proteomes" id="UP001153737"/>
    </source>
</evidence>
<evidence type="ECO:0000259" key="10">
    <source>
        <dbReference type="PROSITE" id="PS51192"/>
    </source>
</evidence>
<evidence type="ECO:0000256" key="9">
    <source>
        <dbReference type="SAM" id="MobiDB-lite"/>
    </source>
</evidence>
<organism evidence="12 13">
    <name type="scientific">Phaedon cochleariae</name>
    <name type="common">Mustard beetle</name>
    <dbReference type="NCBI Taxonomy" id="80249"/>
    <lineage>
        <taxon>Eukaryota</taxon>
        <taxon>Metazoa</taxon>
        <taxon>Ecdysozoa</taxon>
        <taxon>Arthropoda</taxon>
        <taxon>Hexapoda</taxon>
        <taxon>Insecta</taxon>
        <taxon>Pterygota</taxon>
        <taxon>Neoptera</taxon>
        <taxon>Endopterygota</taxon>
        <taxon>Coleoptera</taxon>
        <taxon>Polyphaga</taxon>
        <taxon>Cucujiformia</taxon>
        <taxon>Chrysomeloidea</taxon>
        <taxon>Chrysomelidae</taxon>
        <taxon>Chrysomelinae</taxon>
        <taxon>Chrysomelini</taxon>
        <taxon>Phaedon</taxon>
    </lineage>
</organism>
<feature type="region of interest" description="Disordered" evidence="9">
    <location>
        <begin position="101"/>
        <end position="125"/>
    </location>
</feature>
<feature type="compositionally biased region" description="Basic and acidic residues" evidence="9">
    <location>
        <begin position="632"/>
        <end position="649"/>
    </location>
</feature>
<dbReference type="Gene3D" id="3.40.50.10810">
    <property type="entry name" value="Tandem AAA-ATPase domain"/>
    <property type="match status" value="1"/>
</dbReference>
<evidence type="ECO:0000256" key="3">
    <source>
        <dbReference type="ARBA" id="ARBA00022741"/>
    </source>
</evidence>
<sequence length="1754" mass="201252">MDNSQKLLNILLESFSQIKDLVSNTEDIEKCTKEITENGSMLRDVIESSKTLVDKLFEHSDNLKKSFYKVYAVLGKPDDHVIEDVPVKDDANVIEAGKKQTLNGYKPGEETRETTSSDVQNDPSIQEKEVILQEHVDNVDIAEDKSENEKPHDLKETNTELVDPDATLLIETNLENKCPETEEHSENELDEDNENEENDSEAPKSLIRVIDLNKLIDPKPKKSVKFDSSVIILTSSDEDSSSPSKRKSNSTEQHNKLRSALKNSSPKNKNETDSDSTKSKHEILNKKKDDSLTDMNKVKKEKCTKTSESEKENSNSDSEKNENKMKNKVGIKQIENHESDPDTGVTEKSKAVTSKHKSNSDSENEDNDSGKRSDSEHSDSAVQSRKSKRLRNINKQHLQKREKLKKIFRRNSDKSFSIAENSKKLNDQKAPMKRNSKKKLDIVEVLTDTSSLSDDIDKVEQNTTTATKSSKKKSRNNASVDEESDDKFGRKVYVPLPLIECEKLKEVYFRNKEILEIRSLTRLGSIRRAKRIHRRDSKSSSDSEKPKTKKSKNKKTIVAEADSSDEKEGDSSDDEPLAKKIVPEDTTEPVAGADGDEIIADIAMEQSKSADDDDMSKDSSDEENTDSIKSTKKTEKKTIDSKQDKEKSKGLLGEDSVESSKDDTTIDETAKELSKKQVQDKDLSESETSVEDKKTDGGDDVTQDSEKEKKKKKDWKKDKLLTEKLDSTDSEGEFSKYCTKKDKSKSEIMSDEEIQPSKIQKRKARKRVVVDSDDSDEQDKRDKKEKKRSESSNESSQDEDKKSSSNSESEEDEEKKDDVKKKPSRRRIKRTKDDSSSSDDDKSTRKQIRKVLDRDSLSETTKKAEAQEKERKARIAEKQKKYNCYFEEKMDATIEKLVLEYDDETKDEVLTVNKKIAKKLKPHQANGIQFMWDACFESLKRATKTSGSGCILAHCMGLGKTLQVVALTHTLLKNNEQTKVNKVMVVCPLNTVLNWKNEFKKWVPSNAAVDVYELITSKKNYEKQYVVKEWHEEGGVLIIGYQMFRNLSNPDNKRISKKTRMIFYEGMVDPGPDLVVCDEGHLLKNEKTSLTIAMNRIKTARRIVLTGTPLQNNLKEYWCMVQFIKPNLLGTYKEYLNRFVNPIINGQYTDSTQHDILLMRKRSHVLHKLLDGVVQRRDYAVLEPYLPPKFEYVLFVNLTETQVKLYKHYMDRYARQNDGSNRTSFLFTDFQQLQRICTHPRVLKDKSSERREKDYDDEEESEGSLKDFIDDGDATSEESAKSTSSGSSDEENGDSTKKNKSKSKSTQKVRVTRAQAAQRRDNNEDSDPELVEIKKEWWQDYCDGDELDNINNSGKLILLFEILRECEEIGDKILVFSQSLYTLNCIEHFLEKIDEATQEGNSDKVGGHKGSWALGLDYFRLDGSSSSENRSIWCDTFNNPNNLRSRLFLISTKAGGLGINLVAANRVIIFDVSWNPSHDVQSIYRVYRFGQTKPSYIYRFVTYGTMEMKIYERQVTKQAISKRVIDEQQIDRHYNQNDLQELYKCDLEPTDRPIPMVPKDVLLGELLQKHENRIYKYHLHQSLLENKEAEGLNEEERKAAWDEFENEKVIRKYNYGTNIPNLNPGMSAQAIAGALTNIVRKDNPNWSEVQIKGIIPALVQQLQVQLQENDTTMYNRVLQEIQLMRMEKMREAYYQNQMMRMIQHQQKQNAMAGNLNVNPVRLAQFLTQRPTNYFGEPSSANPNLRQNDVIELND</sequence>
<evidence type="ECO:0000256" key="6">
    <source>
        <dbReference type="ARBA" id="ARBA00022840"/>
    </source>
</evidence>
<feature type="compositionally biased region" description="Basic and acidic residues" evidence="9">
    <location>
        <begin position="177"/>
        <end position="187"/>
    </location>
</feature>
<feature type="compositionally biased region" description="Basic residues" evidence="9">
    <location>
        <begin position="1298"/>
        <end position="1311"/>
    </location>
</feature>
<keyword evidence="5" id="KW-0347">Helicase</keyword>
<feature type="compositionally biased region" description="Basic and acidic residues" evidence="9">
    <location>
        <begin position="658"/>
        <end position="697"/>
    </location>
</feature>
<feature type="domain" description="Helicase C-terminal" evidence="11">
    <location>
        <begin position="1358"/>
        <end position="1538"/>
    </location>
</feature>
<dbReference type="PROSITE" id="PS51194">
    <property type="entry name" value="HELICASE_CTER"/>
    <property type="match status" value="1"/>
</dbReference>
<evidence type="ECO:0000313" key="12">
    <source>
        <dbReference type="EMBL" id="CAH1116535.1"/>
    </source>
</evidence>
<feature type="compositionally biased region" description="Basic and acidic residues" evidence="9">
    <location>
        <begin position="537"/>
        <end position="546"/>
    </location>
</feature>
<dbReference type="InterPro" id="IPR000330">
    <property type="entry name" value="SNF2_N"/>
</dbReference>
<dbReference type="InterPro" id="IPR027417">
    <property type="entry name" value="P-loop_NTPase"/>
</dbReference>
<feature type="compositionally biased region" description="Basic and acidic residues" evidence="9">
    <location>
        <begin position="368"/>
        <end position="379"/>
    </location>
</feature>
<dbReference type="EMBL" id="OU896707">
    <property type="protein sequence ID" value="CAH1116535.1"/>
    <property type="molecule type" value="Genomic_DNA"/>
</dbReference>
<dbReference type="GO" id="GO:0003677">
    <property type="term" value="F:DNA binding"/>
    <property type="evidence" value="ECO:0007669"/>
    <property type="project" value="UniProtKB-KW"/>
</dbReference>
<evidence type="ECO:0008006" key="14">
    <source>
        <dbReference type="Google" id="ProtNLM"/>
    </source>
</evidence>
<evidence type="ECO:0000256" key="2">
    <source>
        <dbReference type="ARBA" id="ARBA00007025"/>
    </source>
</evidence>
<name>A0A9P0GHJ5_PHACE</name>
<dbReference type="Pfam" id="PF00271">
    <property type="entry name" value="Helicase_C"/>
    <property type="match status" value="1"/>
</dbReference>
<feature type="domain" description="Helicase ATP-binding" evidence="10">
    <location>
        <begin position="941"/>
        <end position="1127"/>
    </location>
</feature>
<feature type="compositionally biased region" description="Basic and acidic residues" evidence="9">
    <location>
        <begin position="564"/>
        <end position="583"/>
    </location>
</feature>
<feature type="compositionally biased region" description="Basic and acidic residues" evidence="9">
    <location>
        <begin position="778"/>
        <end position="791"/>
    </location>
</feature>
<dbReference type="GO" id="GO:0016887">
    <property type="term" value="F:ATP hydrolysis activity"/>
    <property type="evidence" value="ECO:0007669"/>
    <property type="project" value="InterPro"/>
</dbReference>
<dbReference type="InterPro" id="IPR001650">
    <property type="entry name" value="Helicase_C-like"/>
</dbReference>
<feature type="region of interest" description="Disordered" evidence="9">
    <location>
        <begin position="143"/>
        <end position="204"/>
    </location>
</feature>
<feature type="compositionally biased region" description="Basic and acidic residues" evidence="9">
    <location>
        <begin position="334"/>
        <end position="350"/>
    </location>
</feature>
<evidence type="ECO:0000256" key="8">
    <source>
        <dbReference type="ARBA" id="ARBA00023242"/>
    </source>
</evidence>
<feature type="compositionally biased region" description="Basic and acidic residues" evidence="9">
    <location>
        <begin position="268"/>
        <end position="325"/>
    </location>
</feature>
<dbReference type="Gene3D" id="3.40.50.300">
    <property type="entry name" value="P-loop containing nucleotide triphosphate hydrolases"/>
    <property type="match status" value="1"/>
</dbReference>
<gene>
    <name evidence="12" type="ORF">PHAECO_LOCUS208</name>
</gene>
<dbReference type="CDD" id="cd18793">
    <property type="entry name" value="SF2_C_SNF"/>
    <property type="match status" value="1"/>
</dbReference>
<keyword evidence="8" id="KW-0539">Nucleus</keyword>
<feature type="compositionally biased region" description="Acidic residues" evidence="9">
    <location>
        <begin position="188"/>
        <end position="200"/>
    </location>
</feature>
<feature type="compositionally biased region" description="Basic and acidic residues" evidence="9">
    <location>
        <begin position="831"/>
        <end position="871"/>
    </location>
</feature>
<dbReference type="Pfam" id="PF00176">
    <property type="entry name" value="SNF2-rel_dom"/>
    <property type="match status" value="1"/>
</dbReference>
<comment type="subcellular location">
    <subcellularLocation>
        <location evidence="1">Nucleus</location>
    </subcellularLocation>
</comment>
<dbReference type="SMART" id="SM00487">
    <property type="entry name" value="DEXDc"/>
    <property type="match status" value="1"/>
</dbReference>
<evidence type="ECO:0000256" key="5">
    <source>
        <dbReference type="ARBA" id="ARBA00022806"/>
    </source>
</evidence>
<feature type="compositionally biased region" description="Basic and acidic residues" evidence="9">
    <location>
        <begin position="715"/>
        <end position="727"/>
    </location>
</feature>
<feature type="region of interest" description="Disordered" evidence="9">
    <location>
        <begin position="453"/>
        <end position="486"/>
    </location>
</feature>
<protein>
    <recommendedName>
        <fullName evidence="14">Transcriptional regulator ATRX homolog</fullName>
    </recommendedName>
</protein>
<reference evidence="12" key="2">
    <citation type="submission" date="2022-10" db="EMBL/GenBank/DDBJ databases">
        <authorList>
            <consortium name="ENA_rothamsted_submissions"/>
            <consortium name="culmorum"/>
            <person name="King R."/>
        </authorList>
    </citation>
    <scope>NUCLEOTIDE SEQUENCE</scope>
</reference>
<dbReference type="PANTHER" id="PTHR45797">
    <property type="entry name" value="RAD54-LIKE"/>
    <property type="match status" value="1"/>
</dbReference>
<dbReference type="SMART" id="SM00490">
    <property type="entry name" value="HELICc"/>
    <property type="match status" value="1"/>
</dbReference>
<dbReference type="GO" id="GO:0004386">
    <property type="term" value="F:helicase activity"/>
    <property type="evidence" value="ECO:0007669"/>
    <property type="project" value="UniProtKB-KW"/>
</dbReference>
<feature type="compositionally biased region" description="Acidic residues" evidence="9">
    <location>
        <begin position="611"/>
        <end position="625"/>
    </location>
</feature>
<feature type="region of interest" description="Disordered" evidence="9">
    <location>
        <begin position="1244"/>
        <end position="1328"/>
    </location>
</feature>
<feature type="region of interest" description="Disordered" evidence="9">
    <location>
        <begin position="1733"/>
        <end position="1754"/>
    </location>
</feature>
<dbReference type="GO" id="GO:0005634">
    <property type="term" value="C:nucleus"/>
    <property type="evidence" value="ECO:0007669"/>
    <property type="project" value="UniProtKB-SubCell"/>
</dbReference>
<dbReference type="PROSITE" id="PS51192">
    <property type="entry name" value="HELICASE_ATP_BIND_1"/>
    <property type="match status" value="1"/>
</dbReference>
<dbReference type="InterPro" id="IPR014001">
    <property type="entry name" value="Helicase_ATP-bd"/>
</dbReference>
<dbReference type="Proteomes" id="UP001153737">
    <property type="component" value="Chromosome 1"/>
</dbReference>
<keyword evidence="4" id="KW-0378">Hydrolase</keyword>
<dbReference type="SUPFAM" id="SSF52540">
    <property type="entry name" value="P-loop containing nucleoside triphosphate hydrolases"/>
    <property type="match status" value="2"/>
</dbReference>
<accession>A0A9P0GHJ5</accession>
<dbReference type="OrthoDB" id="9900844at2759"/>
<reference evidence="12" key="1">
    <citation type="submission" date="2022-01" db="EMBL/GenBank/DDBJ databases">
        <authorList>
            <person name="King R."/>
        </authorList>
    </citation>
    <scope>NUCLEOTIDE SEQUENCE</scope>
</reference>
<dbReference type="InterPro" id="IPR049730">
    <property type="entry name" value="SNF2/RAD54-like_C"/>
</dbReference>
<keyword evidence="7" id="KW-0238">DNA-binding</keyword>
<feature type="region of interest" description="Disordered" evidence="9">
    <location>
        <begin position="235"/>
        <end position="437"/>
    </location>
</feature>
<feature type="compositionally biased region" description="Basic and acidic residues" evidence="9">
    <location>
        <begin position="143"/>
        <end position="158"/>
    </location>
</feature>
<dbReference type="PANTHER" id="PTHR45797:SF3">
    <property type="entry name" value="TRANSCRIPTIONAL REGULATOR ATRX HOMOLOG"/>
    <property type="match status" value="1"/>
</dbReference>
<feature type="compositionally biased region" description="Basic residues" evidence="9">
    <location>
        <begin position="385"/>
        <end position="409"/>
    </location>
</feature>
<dbReference type="GO" id="GO:0005524">
    <property type="term" value="F:ATP binding"/>
    <property type="evidence" value="ECO:0007669"/>
    <property type="project" value="UniProtKB-KW"/>
</dbReference>
<dbReference type="InterPro" id="IPR038718">
    <property type="entry name" value="SNF2-like_sf"/>
</dbReference>
<evidence type="ECO:0000256" key="7">
    <source>
        <dbReference type="ARBA" id="ARBA00023125"/>
    </source>
</evidence>
<feature type="compositionally biased region" description="Basic and acidic residues" evidence="9">
    <location>
        <begin position="1244"/>
        <end position="1254"/>
    </location>
</feature>
<keyword evidence="13" id="KW-1185">Reference proteome</keyword>
<feature type="compositionally biased region" description="Basic and acidic residues" evidence="9">
    <location>
        <begin position="739"/>
        <end position="748"/>
    </location>
</feature>
<keyword evidence="3" id="KW-0547">Nucleotide-binding</keyword>
<dbReference type="InterPro" id="IPR044574">
    <property type="entry name" value="ARIP4-like"/>
</dbReference>
<proteinExistence type="inferred from homology"/>
<comment type="similarity">
    <text evidence="2">Belongs to the SNF2/RAD54 helicase family.</text>
</comment>
<keyword evidence="6" id="KW-0067">ATP-binding</keyword>
<evidence type="ECO:0000256" key="1">
    <source>
        <dbReference type="ARBA" id="ARBA00004123"/>
    </source>
</evidence>
<evidence type="ECO:0000256" key="4">
    <source>
        <dbReference type="ARBA" id="ARBA00022801"/>
    </source>
</evidence>
<evidence type="ECO:0000259" key="11">
    <source>
        <dbReference type="PROSITE" id="PS51194"/>
    </source>
</evidence>
<feature type="region of interest" description="Disordered" evidence="9">
    <location>
        <begin position="528"/>
        <end position="871"/>
    </location>
</feature>